<proteinExistence type="predicted"/>
<evidence type="ECO:0000256" key="1">
    <source>
        <dbReference type="ARBA" id="ARBA00022917"/>
    </source>
</evidence>
<keyword evidence="1" id="KW-0648">Protein biosynthesis</keyword>
<dbReference type="Gene3D" id="2.40.50.140">
    <property type="entry name" value="Nucleic acid-binding proteins"/>
    <property type="match status" value="1"/>
</dbReference>
<dbReference type="CDD" id="cd04318">
    <property type="entry name" value="EcAsnRS_like_N"/>
    <property type="match status" value="1"/>
</dbReference>
<dbReference type="Proteomes" id="UP000288805">
    <property type="component" value="Unassembled WGS sequence"/>
</dbReference>
<dbReference type="SUPFAM" id="SSF50249">
    <property type="entry name" value="Nucleic acid-binding proteins"/>
    <property type="match status" value="1"/>
</dbReference>
<dbReference type="AlphaFoldDB" id="A0A438K394"/>
<dbReference type="GO" id="GO:0005524">
    <property type="term" value="F:ATP binding"/>
    <property type="evidence" value="ECO:0007669"/>
    <property type="project" value="UniProtKB-KW"/>
</dbReference>
<evidence type="ECO:0000313" key="3">
    <source>
        <dbReference type="EMBL" id="RVX15675.1"/>
    </source>
</evidence>
<sequence>MAAALAPVVSLRLKPQSAVRHLLRRSFFFGVGAARPRRRCFCTAISGALSSGEAIEKPKPEFFSAETGEKVGEFRKRLRVVDIKGGPDEGLDRLGQTLAVKGWVRTLRVQSSVIFIEVNDGSCLSNMQCVMNSDADGYEQADFYTAHVHMHIF</sequence>
<gene>
    <name evidence="3" type="primary">SYNO_1</name>
    <name evidence="3" type="ORF">CK203_009120</name>
</gene>
<evidence type="ECO:0000313" key="4">
    <source>
        <dbReference type="Proteomes" id="UP000288805"/>
    </source>
</evidence>
<dbReference type="PANTHER" id="PTHR22594:SF34">
    <property type="entry name" value="ASPARAGINE--TRNA LIGASE, MITOCHONDRIAL-RELATED"/>
    <property type="match status" value="1"/>
</dbReference>
<accession>A0A438K394</accession>
<dbReference type="EMBL" id="QGNW01000018">
    <property type="protein sequence ID" value="RVX15675.1"/>
    <property type="molecule type" value="Genomic_DNA"/>
</dbReference>
<protein>
    <submittedName>
        <fullName evidence="3">Asparagine--tRNA ligase, chloroplastic/mitochondrial</fullName>
    </submittedName>
</protein>
<dbReference type="InterPro" id="IPR012340">
    <property type="entry name" value="NA-bd_OB-fold"/>
</dbReference>
<keyword evidence="3" id="KW-0436">Ligase</keyword>
<reference evidence="3 4" key="1">
    <citation type="journal article" date="2018" name="PLoS Genet.">
        <title>Population sequencing reveals clonal diversity and ancestral inbreeding in the grapevine cultivar Chardonnay.</title>
        <authorList>
            <person name="Roach M.J."/>
            <person name="Johnson D.L."/>
            <person name="Bohlmann J."/>
            <person name="van Vuuren H.J."/>
            <person name="Jones S.J."/>
            <person name="Pretorius I.S."/>
            <person name="Schmidt S.A."/>
            <person name="Borneman A.R."/>
        </authorList>
    </citation>
    <scope>NUCLEOTIDE SEQUENCE [LARGE SCALE GENOMIC DNA]</scope>
    <source>
        <strain evidence="4">cv. Chardonnay</strain>
        <tissue evidence="3">Leaf</tissue>
    </source>
</reference>
<name>A0A438K394_VITVI</name>
<dbReference type="GO" id="GO:0006412">
    <property type="term" value="P:translation"/>
    <property type="evidence" value="ECO:0007669"/>
    <property type="project" value="UniProtKB-KW"/>
</dbReference>
<evidence type="ECO:0000256" key="2">
    <source>
        <dbReference type="ARBA" id="ARBA00023146"/>
    </source>
</evidence>
<keyword evidence="2" id="KW-0030">Aminoacyl-tRNA synthetase</keyword>
<dbReference type="PANTHER" id="PTHR22594">
    <property type="entry name" value="ASPARTYL/LYSYL-TRNA SYNTHETASE"/>
    <property type="match status" value="1"/>
</dbReference>
<dbReference type="GO" id="GO:0004812">
    <property type="term" value="F:aminoacyl-tRNA ligase activity"/>
    <property type="evidence" value="ECO:0007669"/>
    <property type="project" value="UniProtKB-KW"/>
</dbReference>
<organism evidence="3 4">
    <name type="scientific">Vitis vinifera</name>
    <name type="common">Grape</name>
    <dbReference type="NCBI Taxonomy" id="29760"/>
    <lineage>
        <taxon>Eukaryota</taxon>
        <taxon>Viridiplantae</taxon>
        <taxon>Streptophyta</taxon>
        <taxon>Embryophyta</taxon>
        <taxon>Tracheophyta</taxon>
        <taxon>Spermatophyta</taxon>
        <taxon>Magnoliopsida</taxon>
        <taxon>eudicotyledons</taxon>
        <taxon>Gunneridae</taxon>
        <taxon>Pentapetalae</taxon>
        <taxon>rosids</taxon>
        <taxon>Vitales</taxon>
        <taxon>Vitaceae</taxon>
        <taxon>Viteae</taxon>
        <taxon>Vitis</taxon>
    </lineage>
</organism>
<comment type="caution">
    <text evidence="3">The sequence shown here is derived from an EMBL/GenBank/DDBJ whole genome shotgun (WGS) entry which is preliminary data.</text>
</comment>